<keyword evidence="4" id="KW-1185">Reference proteome</keyword>
<sequence length="90" mass="10417">MEIRDQSMTLITEEEMLEITGSHYPSKQCQILLDNGIPFVKRMDGRPRTTWYNLNHPLSTRHPEPEEKTAVEPNWAAMDEPTPGRKNRPG</sequence>
<name>A0ABY9PIA9_SERFO</name>
<gene>
    <name evidence="3" type="ORF">RFB13_18170</name>
</gene>
<dbReference type="Proteomes" id="UP001235341">
    <property type="component" value="Chromosome"/>
</dbReference>
<dbReference type="RefSeq" id="WP_309205048.1">
    <property type="nucleotide sequence ID" value="NZ_CP133586.1"/>
</dbReference>
<feature type="compositionally biased region" description="Basic and acidic residues" evidence="1">
    <location>
        <begin position="61"/>
        <end position="70"/>
    </location>
</feature>
<evidence type="ECO:0000256" key="1">
    <source>
        <dbReference type="SAM" id="MobiDB-lite"/>
    </source>
</evidence>
<protein>
    <submittedName>
        <fullName evidence="3">DUF4224 domain-containing protein</fullName>
    </submittedName>
</protein>
<dbReference type="InterPro" id="IPR025319">
    <property type="entry name" value="DUF4224"/>
</dbReference>
<evidence type="ECO:0000313" key="4">
    <source>
        <dbReference type="Proteomes" id="UP001235341"/>
    </source>
</evidence>
<proteinExistence type="predicted"/>
<feature type="region of interest" description="Disordered" evidence="1">
    <location>
        <begin position="55"/>
        <end position="90"/>
    </location>
</feature>
<dbReference type="Pfam" id="PF13986">
    <property type="entry name" value="DUF4224"/>
    <property type="match status" value="1"/>
</dbReference>
<dbReference type="EMBL" id="CP133586">
    <property type="protein sequence ID" value="WMT13150.1"/>
    <property type="molecule type" value="Genomic_DNA"/>
</dbReference>
<accession>A0ABY9PIA9</accession>
<evidence type="ECO:0000259" key="2">
    <source>
        <dbReference type="Pfam" id="PF13986"/>
    </source>
</evidence>
<feature type="domain" description="DUF4224" evidence="2">
    <location>
        <begin position="10"/>
        <end position="53"/>
    </location>
</feature>
<organism evidence="3 4">
    <name type="scientific">Serratia fonticola</name>
    <dbReference type="NCBI Taxonomy" id="47917"/>
    <lineage>
        <taxon>Bacteria</taxon>
        <taxon>Pseudomonadati</taxon>
        <taxon>Pseudomonadota</taxon>
        <taxon>Gammaproteobacteria</taxon>
        <taxon>Enterobacterales</taxon>
        <taxon>Yersiniaceae</taxon>
        <taxon>Serratia</taxon>
    </lineage>
</organism>
<evidence type="ECO:0000313" key="3">
    <source>
        <dbReference type="EMBL" id="WMT13150.1"/>
    </source>
</evidence>
<reference evidence="3 4" key="1">
    <citation type="submission" date="2023-08" db="EMBL/GenBank/DDBJ databases">
        <title>Complete Genome and Methylome dissection of Serratia fonticola NEB369.</title>
        <authorList>
            <person name="Fomenkov A."/>
            <person name="Roberts R.D."/>
        </authorList>
    </citation>
    <scope>NUCLEOTIDE SEQUENCE [LARGE SCALE GENOMIC DNA]</scope>
    <source>
        <strain evidence="3 4">NEB369</strain>
    </source>
</reference>